<dbReference type="InterPro" id="IPR005135">
    <property type="entry name" value="Endo/exonuclease/phosphatase"/>
</dbReference>
<dbReference type="Pfam" id="PF03372">
    <property type="entry name" value="Exo_endo_phos"/>
    <property type="match status" value="1"/>
</dbReference>
<dbReference type="PANTHER" id="PTHR16320:SF23">
    <property type="entry name" value="SPHINGOMYELINASE C 1"/>
    <property type="match status" value="1"/>
</dbReference>
<dbReference type="GO" id="GO:0005576">
    <property type="term" value="C:extracellular region"/>
    <property type="evidence" value="ECO:0007669"/>
    <property type="project" value="InterPro"/>
</dbReference>
<reference evidence="4 5" key="1">
    <citation type="journal article" date="2017" name="Infect. Genet. Evol.">
        <title>Comparative genome analysis of fish pathogen Flavobacterium columnare reveals extensive sequence diversity within the species.</title>
        <authorList>
            <person name="Kayansamruaj P."/>
            <person name="Dong H.T."/>
            <person name="Hirono I."/>
            <person name="Kondo H."/>
            <person name="Senapin S."/>
            <person name="Rodkhum C."/>
        </authorList>
    </citation>
    <scope>NUCLEOTIDE SEQUENCE [LARGE SCALE GENOMIC DNA]</scope>
    <source>
        <strain evidence="4 5">1214</strain>
    </source>
</reference>
<gene>
    <name evidence="4" type="ORF">BWK62_09845</name>
</gene>
<evidence type="ECO:0000256" key="1">
    <source>
        <dbReference type="ARBA" id="ARBA00022729"/>
    </source>
</evidence>
<dbReference type="InterPro" id="IPR017766">
    <property type="entry name" value="Sphingomyelinase/PLipase_C"/>
</dbReference>
<dbReference type="AlphaFoldDB" id="A0A246G9P8"/>
<evidence type="ECO:0000256" key="2">
    <source>
        <dbReference type="ARBA" id="ARBA00022801"/>
    </source>
</evidence>
<accession>A0A246G9P8</accession>
<dbReference type="InterPro" id="IPR036691">
    <property type="entry name" value="Endo/exonu/phosph_ase_sf"/>
</dbReference>
<dbReference type="PANTHER" id="PTHR16320">
    <property type="entry name" value="SPHINGOMYELINASE FAMILY MEMBER"/>
    <property type="match status" value="1"/>
</dbReference>
<protein>
    <recommendedName>
        <fullName evidence="3">Endonuclease/exonuclease/phosphatase domain-containing protein</fullName>
    </recommendedName>
</protein>
<dbReference type="Gene3D" id="3.60.10.10">
    <property type="entry name" value="Endonuclease/exonuclease/phosphatase"/>
    <property type="match status" value="1"/>
</dbReference>
<dbReference type="PROSITE" id="PS51257">
    <property type="entry name" value="PROKAR_LIPOPROTEIN"/>
    <property type="match status" value="1"/>
</dbReference>
<evidence type="ECO:0000313" key="4">
    <source>
        <dbReference type="EMBL" id="OWP76382.1"/>
    </source>
</evidence>
<sequence>MKKLLFLLGLLGIVSCSDENVFLLENSEMPAQRLISSSETFSVMSYNVYQIPSVLAQYKSKERAIELQKYISNLGNETPDVLVIQEGFNARFSDDFLAKIKTVYPYMTSLLGLYCTSSKGTLLYPNDWDGYYGDCGNTLFHINGGVIILSKYPILKKYQLVFKNRINSPEGLTNRGVVYAIVQKNGKKYHIMGTHTASEQPGFPGRLTREKQFEEMKDFKESFKIPNSEPVIYAGDMNVEYTLTDEYQKMKAILNGINNYSFNPLTDRGTYSNQNTVVRYQGFKDYNNTLDYILLDKNHKQPDYITPTSRFNAQYFGGDISDHDPVYTRFIFTY</sequence>
<dbReference type="SUPFAM" id="SSF56219">
    <property type="entry name" value="DNase I-like"/>
    <property type="match status" value="1"/>
</dbReference>
<dbReference type="OrthoDB" id="338539at2"/>
<dbReference type="Proteomes" id="UP000198034">
    <property type="component" value="Unassembled WGS sequence"/>
</dbReference>
<organism evidence="4 5">
    <name type="scientific">Flavobacterium columnare</name>
    <dbReference type="NCBI Taxonomy" id="996"/>
    <lineage>
        <taxon>Bacteria</taxon>
        <taxon>Pseudomonadati</taxon>
        <taxon>Bacteroidota</taxon>
        <taxon>Flavobacteriia</taxon>
        <taxon>Flavobacteriales</taxon>
        <taxon>Flavobacteriaceae</taxon>
        <taxon>Flavobacterium</taxon>
    </lineage>
</organism>
<evidence type="ECO:0000259" key="3">
    <source>
        <dbReference type="Pfam" id="PF03372"/>
    </source>
</evidence>
<keyword evidence="2" id="KW-0378">Hydrolase</keyword>
<dbReference type="CDD" id="cd09078">
    <property type="entry name" value="nSMase"/>
    <property type="match status" value="1"/>
</dbReference>
<dbReference type="EMBL" id="MTCY01000027">
    <property type="protein sequence ID" value="OWP76382.1"/>
    <property type="molecule type" value="Genomic_DNA"/>
</dbReference>
<evidence type="ECO:0000313" key="5">
    <source>
        <dbReference type="Proteomes" id="UP000198034"/>
    </source>
</evidence>
<keyword evidence="1" id="KW-0732">Signal</keyword>
<dbReference type="GO" id="GO:0004767">
    <property type="term" value="F:sphingomyelin phosphodiesterase activity"/>
    <property type="evidence" value="ECO:0007669"/>
    <property type="project" value="InterPro"/>
</dbReference>
<name>A0A246G9P8_9FLAO</name>
<feature type="domain" description="Endonuclease/exonuclease/phosphatase" evidence="3">
    <location>
        <begin position="44"/>
        <end position="323"/>
    </location>
</feature>
<comment type="caution">
    <text evidence="4">The sequence shown here is derived from an EMBL/GenBank/DDBJ whole genome shotgun (WGS) entry which is preliminary data.</text>
</comment>
<proteinExistence type="predicted"/>
<dbReference type="InterPro" id="IPR038772">
    <property type="entry name" value="Sph/SMPD2-like"/>
</dbReference>